<comment type="caution">
    <text evidence="2">The sequence shown here is derived from an EMBL/GenBank/DDBJ whole genome shotgun (WGS) entry which is preliminary data.</text>
</comment>
<dbReference type="InterPro" id="IPR036397">
    <property type="entry name" value="RNaseH_sf"/>
</dbReference>
<protein>
    <recommendedName>
        <fullName evidence="1">Tc1-like transposase DDE domain-containing protein</fullName>
    </recommendedName>
</protein>
<sequence length="64" mass="7810">MINKKLIVCFLPTYSPELNLIETLWRKVKYEWLNLLAIMDFKEFEREVIRVFKSFGQEYMISFG</sequence>
<name>A0A2H9T619_9ZZZZ</name>
<gene>
    <name evidence="2" type="ORF">CI610_02389</name>
</gene>
<dbReference type="GO" id="GO:0003676">
    <property type="term" value="F:nucleic acid binding"/>
    <property type="evidence" value="ECO:0007669"/>
    <property type="project" value="InterPro"/>
</dbReference>
<proteinExistence type="predicted"/>
<feature type="domain" description="Tc1-like transposase DDE" evidence="1">
    <location>
        <begin position="4"/>
        <end position="44"/>
    </location>
</feature>
<dbReference type="EMBL" id="NSIT01000144">
    <property type="protein sequence ID" value="PJE78667.1"/>
    <property type="molecule type" value="Genomic_DNA"/>
</dbReference>
<dbReference type="AlphaFoldDB" id="A0A2H9T619"/>
<reference evidence="2" key="1">
    <citation type="journal article" date="2017" name="Appl. Environ. Microbiol.">
        <title>Molecular characterization of an Endozoicomonas-like organism causing infection in king scallop Pecten maximus L.</title>
        <authorList>
            <person name="Cano I."/>
            <person name="van Aerle R."/>
            <person name="Ross S."/>
            <person name="Verner-Jeffreys D.W."/>
            <person name="Paley R.K."/>
            <person name="Rimmer G."/>
            <person name="Ryder D."/>
            <person name="Hooper P."/>
            <person name="Stone D."/>
            <person name="Feist S.W."/>
        </authorList>
    </citation>
    <scope>NUCLEOTIDE SEQUENCE</scope>
</reference>
<evidence type="ECO:0000259" key="1">
    <source>
        <dbReference type="Pfam" id="PF13358"/>
    </source>
</evidence>
<dbReference type="InterPro" id="IPR038717">
    <property type="entry name" value="Tc1-like_DDE_dom"/>
</dbReference>
<organism evidence="2">
    <name type="scientific">invertebrate metagenome</name>
    <dbReference type="NCBI Taxonomy" id="1711999"/>
    <lineage>
        <taxon>unclassified sequences</taxon>
        <taxon>metagenomes</taxon>
        <taxon>organismal metagenomes</taxon>
    </lineage>
</organism>
<dbReference type="Pfam" id="PF13358">
    <property type="entry name" value="DDE_3"/>
    <property type="match status" value="1"/>
</dbReference>
<evidence type="ECO:0000313" key="2">
    <source>
        <dbReference type="EMBL" id="PJE78667.1"/>
    </source>
</evidence>
<dbReference type="Gene3D" id="3.30.420.10">
    <property type="entry name" value="Ribonuclease H-like superfamily/Ribonuclease H"/>
    <property type="match status" value="1"/>
</dbReference>
<accession>A0A2H9T619</accession>